<evidence type="ECO:0008006" key="4">
    <source>
        <dbReference type="Google" id="ProtNLM"/>
    </source>
</evidence>
<feature type="non-terminal residue" evidence="3">
    <location>
        <position position="427"/>
    </location>
</feature>
<keyword evidence="1" id="KW-0175">Coiled coil</keyword>
<feature type="coiled-coil region" evidence="1">
    <location>
        <begin position="300"/>
        <end position="327"/>
    </location>
</feature>
<evidence type="ECO:0000256" key="2">
    <source>
        <dbReference type="SAM" id="MobiDB-lite"/>
    </source>
</evidence>
<feature type="compositionally biased region" description="Low complexity" evidence="2">
    <location>
        <begin position="91"/>
        <end position="106"/>
    </location>
</feature>
<evidence type="ECO:0000256" key="1">
    <source>
        <dbReference type="SAM" id="Coils"/>
    </source>
</evidence>
<feature type="compositionally biased region" description="Low complexity" evidence="2">
    <location>
        <begin position="127"/>
        <end position="159"/>
    </location>
</feature>
<organism evidence="3">
    <name type="scientific">Tanacetum cinerariifolium</name>
    <name type="common">Dalmatian daisy</name>
    <name type="synonym">Chrysanthemum cinerariifolium</name>
    <dbReference type="NCBI Taxonomy" id="118510"/>
    <lineage>
        <taxon>Eukaryota</taxon>
        <taxon>Viridiplantae</taxon>
        <taxon>Streptophyta</taxon>
        <taxon>Embryophyta</taxon>
        <taxon>Tracheophyta</taxon>
        <taxon>Spermatophyta</taxon>
        <taxon>Magnoliopsida</taxon>
        <taxon>eudicotyledons</taxon>
        <taxon>Gunneridae</taxon>
        <taxon>Pentapetalae</taxon>
        <taxon>asterids</taxon>
        <taxon>campanulids</taxon>
        <taxon>Asterales</taxon>
        <taxon>Asteraceae</taxon>
        <taxon>Asteroideae</taxon>
        <taxon>Anthemideae</taxon>
        <taxon>Anthemidinae</taxon>
        <taxon>Tanacetum</taxon>
    </lineage>
</organism>
<feature type="region of interest" description="Disordered" evidence="2">
    <location>
        <begin position="121"/>
        <end position="159"/>
    </location>
</feature>
<feature type="region of interest" description="Disordered" evidence="2">
    <location>
        <begin position="70"/>
        <end position="108"/>
    </location>
</feature>
<sequence>LDTISKQSYADNLIRQAYLATITDSESEPFEDYRETKIPQPLPIAPSPVPPSDDPYLIVRQAHTPAAIDIESEPEEAPLETGELQPLAAKTTSPPSDHTPTSPDPTLVSPLIDEEFEAYEPSNTRITSSHSTSPSDSTTPLSPDHPLTQTTSPPTLSRPLYYRRTARMVVAYETPTPRVLVCTTWIDPEDSTVYLDIKIDPRSCAPVQTPASPAWLSGSLPISPSSSIVSSPIASPVTTLAATIAVDEDEFLEVGAQLELHESILHDHTHRLGALPPTLFDCYDRDLRELYTRSREVRLIHDLLVQHTTMQRELQELQDRVTTLEQEGSRKGQPNGEALRKCILSGPYKPSTVLVHAVEATDNSPTVAKHTTLETPANMSLENKAYFLAEKEAIHLILTGIGDDVYSTVDACQTSQEMWEAIERLQQ</sequence>
<accession>A0A699IV03</accession>
<dbReference type="EMBL" id="BKCJ010336628">
    <property type="protein sequence ID" value="GEZ88119.1"/>
    <property type="molecule type" value="Genomic_DNA"/>
</dbReference>
<reference evidence="3" key="1">
    <citation type="journal article" date="2019" name="Sci. Rep.">
        <title>Draft genome of Tanacetum cinerariifolium, the natural source of mosquito coil.</title>
        <authorList>
            <person name="Yamashiro T."/>
            <person name="Shiraishi A."/>
            <person name="Satake H."/>
            <person name="Nakayama K."/>
        </authorList>
    </citation>
    <scope>NUCLEOTIDE SEQUENCE</scope>
</reference>
<proteinExistence type="predicted"/>
<gene>
    <name evidence="3" type="ORF">Tci_560092</name>
</gene>
<name>A0A699IV03_TANCI</name>
<comment type="caution">
    <text evidence="3">The sequence shown here is derived from an EMBL/GenBank/DDBJ whole genome shotgun (WGS) entry which is preliminary data.</text>
</comment>
<protein>
    <recommendedName>
        <fullName evidence="4">Integrase, catalytic region, zinc finger, CCHC-type, peptidase aspartic, catalytic</fullName>
    </recommendedName>
</protein>
<dbReference type="AlphaFoldDB" id="A0A699IV03"/>
<evidence type="ECO:0000313" key="3">
    <source>
        <dbReference type="EMBL" id="GEZ88119.1"/>
    </source>
</evidence>
<feature type="non-terminal residue" evidence="3">
    <location>
        <position position="1"/>
    </location>
</feature>